<reference evidence="2" key="2">
    <citation type="submission" date="2020-05" db="UniProtKB">
        <authorList>
            <consortium name="EnsemblMetazoa"/>
        </authorList>
    </citation>
    <scope>IDENTIFICATION</scope>
    <source>
        <strain evidence="2">FAR1</strain>
    </source>
</reference>
<protein>
    <submittedName>
        <fullName evidence="2">Uncharacterized protein</fullName>
    </submittedName>
</protein>
<dbReference type="EMBL" id="AXCN02000376">
    <property type="status" value="NOT_ANNOTATED_CDS"/>
    <property type="molecule type" value="Genomic_DNA"/>
</dbReference>
<evidence type="ECO:0000313" key="2">
    <source>
        <dbReference type="EnsemblMetazoa" id="AFAF014405-PA"/>
    </source>
</evidence>
<keyword evidence="3" id="KW-1185">Reference proteome</keyword>
<proteinExistence type="predicted"/>
<accession>A0A182QPQ9</accession>
<dbReference type="VEuPathDB" id="VectorBase:AFAF014405"/>
<organism evidence="2 3">
    <name type="scientific">Anopheles farauti</name>
    <dbReference type="NCBI Taxonomy" id="69004"/>
    <lineage>
        <taxon>Eukaryota</taxon>
        <taxon>Metazoa</taxon>
        <taxon>Ecdysozoa</taxon>
        <taxon>Arthropoda</taxon>
        <taxon>Hexapoda</taxon>
        <taxon>Insecta</taxon>
        <taxon>Pterygota</taxon>
        <taxon>Neoptera</taxon>
        <taxon>Endopterygota</taxon>
        <taxon>Diptera</taxon>
        <taxon>Nematocera</taxon>
        <taxon>Culicoidea</taxon>
        <taxon>Culicidae</taxon>
        <taxon>Anophelinae</taxon>
        <taxon>Anopheles</taxon>
    </lineage>
</organism>
<evidence type="ECO:0000313" key="3">
    <source>
        <dbReference type="Proteomes" id="UP000075886"/>
    </source>
</evidence>
<feature type="compositionally biased region" description="Basic and acidic residues" evidence="1">
    <location>
        <begin position="717"/>
        <end position="727"/>
    </location>
</feature>
<reference evidence="3" key="1">
    <citation type="submission" date="2014-01" db="EMBL/GenBank/DDBJ databases">
        <title>The Genome Sequence of Anopheles farauti FAR1 (V2).</title>
        <authorList>
            <consortium name="The Broad Institute Genomics Platform"/>
            <person name="Neafsey D.E."/>
            <person name="Besansky N."/>
            <person name="Howell P."/>
            <person name="Walton C."/>
            <person name="Young S.K."/>
            <person name="Zeng Q."/>
            <person name="Gargeya S."/>
            <person name="Fitzgerald M."/>
            <person name="Haas B."/>
            <person name="Abouelleil A."/>
            <person name="Allen A.W."/>
            <person name="Alvarado L."/>
            <person name="Arachchi H.M."/>
            <person name="Berlin A.M."/>
            <person name="Chapman S.B."/>
            <person name="Gainer-Dewar J."/>
            <person name="Goldberg J."/>
            <person name="Griggs A."/>
            <person name="Gujja S."/>
            <person name="Hansen M."/>
            <person name="Howarth C."/>
            <person name="Imamovic A."/>
            <person name="Ireland A."/>
            <person name="Larimer J."/>
            <person name="McCowan C."/>
            <person name="Murphy C."/>
            <person name="Pearson M."/>
            <person name="Poon T.W."/>
            <person name="Priest M."/>
            <person name="Roberts A."/>
            <person name="Saif S."/>
            <person name="Shea T."/>
            <person name="Sisk P."/>
            <person name="Sykes S."/>
            <person name="Wortman J."/>
            <person name="Nusbaum C."/>
            <person name="Birren B."/>
        </authorList>
    </citation>
    <scope>NUCLEOTIDE SEQUENCE [LARGE SCALE GENOMIC DNA]</scope>
    <source>
        <strain evidence="3">FAR1</strain>
    </source>
</reference>
<feature type="region of interest" description="Disordered" evidence="1">
    <location>
        <begin position="711"/>
        <end position="736"/>
    </location>
</feature>
<dbReference type="Proteomes" id="UP000075886">
    <property type="component" value="Unassembled WGS sequence"/>
</dbReference>
<name>A0A182QPQ9_9DIPT</name>
<sequence>MPPFVFFTKARHFPPPLTLCIRFCALPTSISVASRSSSEPCAPSIVAFTVDRIFSCVPIVGMRSHTCSSRVTSSDASAICFAVAISSRLLPFESARTSSDNRAISTAIRLAAAMISLSFDDHWRTSWWSPWAAIRIGWFACGILPAWNTSSSSSVSATAGGGGRIGGMFSRGSGGRGGGTTSFADGPRCSCPRSGISGTVGACVTAPRTFRTLCSNARFASRQLEAAIGSLMLVETFFASCTMGEIEACSWSDAPFSRPMYSGSSELSASCFATSSTRLASRASLDVLSTIFCGCRVRIASSHRNECFCICFSDASMKSAGSFIRIRPADTSCGVRLSIWLADASKPSASFLLPPEPPAATIRPVFDARSLNACRRVDFWLKFCSRPGVPSGCATASMNCFSGVEMSIKSSTTRFTTASCICFFSPCSFSFSRRASSCAWGVWPSPLAHICEKSCASCSTSSHSWAISAFWCPPSPSATRRPSSTMRAIARTPSPRSSRAGFCNHRHACSSRPCTVCAVCCRPALSTPMIAFSTDCSRLPSLSRMSRAMWSACGVVPFPSCRKSHSVFAMAVMSPASLRRMCESCGRHRSATFSPFSTICRSAFSPTPPRSAYGLRNHSLAASSLLLIALWIFFSTVRLSSSLWSSSYVVSCSTHQYRREDLQLLETPHEDLAVHLSSTRLHSRTILRTSDSSKHRSSEEVPCRMPREPSISFLRAGPEKGSERSMRDASSSSWAAVSTRVNDDGMSCFRMSSSECCMVSCPTRTRFVTASETACTGRSRSGIALPSSASSWSITNRETYE</sequence>
<dbReference type="AlphaFoldDB" id="A0A182QPQ9"/>
<dbReference type="EnsemblMetazoa" id="AFAF014405-RA">
    <property type="protein sequence ID" value="AFAF014405-PA"/>
    <property type="gene ID" value="AFAF014405"/>
</dbReference>
<evidence type="ECO:0000256" key="1">
    <source>
        <dbReference type="SAM" id="MobiDB-lite"/>
    </source>
</evidence>